<organism evidence="3">
    <name type="scientific">mine drainage metagenome</name>
    <dbReference type="NCBI Taxonomy" id="410659"/>
    <lineage>
        <taxon>unclassified sequences</taxon>
        <taxon>metagenomes</taxon>
        <taxon>ecological metagenomes</taxon>
    </lineage>
</organism>
<dbReference type="EC" id="4.3.3.7" evidence="3"/>
<dbReference type="SMART" id="SM01130">
    <property type="entry name" value="DHDPS"/>
    <property type="match status" value="1"/>
</dbReference>
<dbReference type="EMBL" id="MLJW01000037">
    <property type="protein sequence ID" value="OIR07507.1"/>
    <property type="molecule type" value="Genomic_DNA"/>
</dbReference>
<dbReference type="CDD" id="cd00408">
    <property type="entry name" value="DHDPS-like"/>
    <property type="match status" value="1"/>
</dbReference>
<dbReference type="InterPro" id="IPR002220">
    <property type="entry name" value="DapA-like"/>
</dbReference>
<proteinExistence type="predicted"/>
<dbReference type="PANTHER" id="PTHR12128:SF66">
    <property type="entry name" value="4-HYDROXY-2-OXOGLUTARATE ALDOLASE, MITOCHONDRIAL"/>
    <property type="match status" value="1"/>
</dbReference>
<dbReference type="Gene3D" id="3.20.20.70">
    <property type="entry name" value="Aldolase class I"/>
    <property type="match status" value="1"/>
</dbReference>
<keyword evidence="2" id="KW-0704">Schiff base</keyword>
<dbReference type="InterPro" id="IPR013785">
    <property type="entry name" value="Aldolase_TIM"/>
</dbReference>
<dbReference type="GO" id="GO:0044281">
    <property type="term" value="P:small molecule metabolic process"/>
    <property type="evidence" value="ECO:0007669"/>
    <property type="project" value="UniProtKB-ARBA"/>
</dbReference>
<accession>A0A1J5SHW4</accession>
<dbReference type="PANTHER" id="PTHR12128">
    <property type="entry name" value="DIHYDRODIPICOLINATE SYNTHASE"/>
    <property type="match status" value="1"/>
</dbReference>
<gene>
    <name evidence="3" type="primary">dapA_4</name>
    <name evidence="3" type="ORF">GALL_104660</name>
</gene>
<dbReference type="PRINTS" id="PR00146">
    <property type="entry name" value="DHPICSNTHASE"/>
</dbReference>
<dbReference type="GO" id="GO:0008840">
    <property type="term" value="F:4-hydroxy-tetrahydrodipicolinate synthase activity"/>
    <property type="evidence" value="ECO:0007669"/>
    <property type="project" value="UniProtKB-EC"/>
</dbReference>
<dbReference type="PIRSF" id="PIRSF001365">
    <property type="entry name" value="DHDPS"/>
    <property type="match status" value="1"/>
</dbReference>
<dbReference type="AlphaFoldDB" id="A0A1J5SHW4"/>
<name>A0A1J5SHW4_9ZZZZ</name>
<evidence type="ECO:0000256" key="1">
    <source>
        <dbReference type="ARBA" id="ARBA00023239"/>
    </source>
</evidence>
<comment type="caution">
    <text evidence="3">The sequence shown here is derived from an EMBL/GenBank/DDBJ whole genome shotgun (WGS) entry which is preliminary data.</text>
</comment>
<evidence type="ECO:0000256" key="2">
    <source>
        <dbReference type="ARBA" id="ARBA00023270"/>
    </source>
</evidence>
<evidence type="ECO:0000313" key="3">
    <source>
        <dbReference type="EMBL" id="OIR07507.1"/>
    </source>
</evidence>
<dbReference type="InterPro" id="IPR020625">
    <property type="entry name" value="Schiff_base-form_aldolases_AS"/>
</dbReference>
<sequence length="299" mass="31530">MTPVSRLRGVTVPLVTPVTESGALDETSAERLVDHLASNGCGMLVLGTTGEVASLSGPMRRRLVEIAVRVSGGRTPVFACIAHNCLADAVDSARDHLRVGVDAVVAMLPNYFKLEPAEMAAYFTLLATRIPGPVLLYNMPQTTGMSIPVETIDRLSRMGNIVGLKDSEGTSGRAEQVASILGGRDDFALFMGVAAHSVSALKLGFVGLVPSSGNLYPAPWRELYDAALAGDWARAESLQQRFDAIGAVIQRKRSLGQSLAALKAALAGHHLCGASMMPPLSALPPEEQSLVCRELSALS</sequence>
<dbReference type="SUPFAM" id="SSF51569">
    <property type="entry name" value="Aldolase"/>
    <property type="match status" value="1"/>
</dbReference>
<keyword evidence="1 3" id="KW-0456">Lyase</keyword>
<reference evidence="3" key="1">
    <citation type="submission" date="2016-10" db="EMBL/GenBank/DDBJ databases">
        <title>Sequence of Gallionella enrichment culture.</title>
        <authorList>
            <person name="Poehlein A."/>
            <person name="Muehling M."/>
            <person name="Daniel R."/>
        </authorList>
    </citation>
    <scope>NUCLEOTIDE SEQUENCE</scope>
</reference>
<protein>
    <submittedName>
        <fullName evidence="3">4-hydroxy-tetrahydrodipicolinate synthase</fullName>
        <ecNumber evidence="3">4.3.3.7</ecNumber>
    </submittedName>
</protein>
<dbReference type="PROSITE" id="PS00666">
    <property type="entry name" value="DHDPS_2"/>
    <property type="match status" value="1"/>
</dbReference>
<dbReference type="Pfam" id="PF00701">
    <property type="entry name" value="DHDPS"/>
    <property type="match status" value="1"/>
</dbReference>